<proteinExistence type="predicted"/>
<organism evidence="1 2">
    <name type="scientific">Amycolatopsis coloradensis</name>
    <dbReference type="NCBI Taxonomy" id="76021"/>
    <lineage>
        <taxon>Bacteria</taxon>
        <taxon>Bacillati</taxon>
        <taxon>Actinomycetota</taxon>
        <taxon>Actinomycetes</taxon>
        <taxon>Pseudonocardiales</taxon>
        <taxon>Pseudonocardiaceae</taxon>
        <taxon>Amycolatopsis</taxon>
    </lineage>
</organism>
<keyword evidence="2" id="KW-1185">Reference proteome</keyword>
<dbReference type="Proteomes" id="UP001456344">
    <property type="component" value="Chromosome"/>
</dbReference>
<sequence>MTIMELVGDIADPIEQANAAAVIRHAVGRRLRAAEAASVPRILRESKRCPACQVEKPVAEFGRNAARPDGLQSVCRACR</sequence>
<evidence type="ECO:0000313" key="1">
    <source>
        <dbReference type="EMBL" id="WYW19403.1"/>
    </source>
</evidence>
<gene>
    <name evidence="1" type="ORF">LCL61_28040</name>
</gene>
<dbReference type="EMBL" id="CP150484">
    <property type="protein sequence ID" value="WYW19403.1"/>
    <property type="molecule type" value="Genomic_DNA"/>
</dbReference>
<reference evidence="1" key="1">
    <citation type="submission" date="2023-10" db="EMBL/GenBank/DDBJ databases">
        <title>Whole genome sequencing of actinobacterial strain Amycolatopsis sp. (BCA-696) identifies the underlying plant growth-promoting genes.</title>
        <authorList>
            <person name="Gandham P."/>
            <person name="Vadla N."/>
            <person name="Saji A."/>
            <person name="Srinivas V."/>
            <person name="Ruperao P."/>
            <person name="Selvanayagam S."/>
            <person name="Saxena R.K."/>
            <person name="Rathore A."/>
            <person name="Gopalakrishnan S."/>
            <person name="Thakur V."/>
        </authorList>
    </citation>
    <scope>NUCLEOTIDE SEQUENCE</scope>
    <source>
        <strain evidence="1">BCA-696</strain>
    </source>
</reference>
<accession>A0ACD5BJG7</accession>
<name>A0ACD5BJG7_9PSEU</name>
<evidence type="ECO:0000313" key="2">
    <source>
        <dbReference type="Proteomes" id="UP001456344"/>
    </source>
</evidence>
<protein>
    <submittedName>
        <fullName evidence="1">Uncharacterized protein</fullName>
    </submittedName>
</protein>